<reference evidence="1 2" key="1">
    <citation type="submission" date="2023-06" db="EMBL/GenBank/DDBJ databases">
        <title>Novel species in genus Planococcus.</title>
        <authorList>
            <person name="Ning S."/>
        </authorList>
    </citation>
    <scope>NUCLEOTIDE SEQUENCE [LARGE SCALE GENOMIC DNA]</scope>
    <source>
        <strain evidence="1 2">N028</strain>
    </source>
</reference>
<protein>
    <submittedName>
        <fullName evidence="1">Uncharacterized protein</fullName>
    </submittedName>
</protein>
<comment type="caution">
    <text evidence="1">The sequence shown here is derived from an EMBL/GenBank/DDBJ whole genome shotgun (WGS) entry which is preliminary data.</text>
</comment>
<organism evidence="1 2">
    <name type="scientific">Planococcus shixiaomingii</name>
    <dbReference type="NCBI Taxonomy" id="3058393"/>
    <lineage>
        <taxon>Bacteria</taxon>
        <taxon>Bacillati</taxon>
        <taxon>Bacillota</taxon>
        <taxon>Bacilli</taxon>
        <taxon>Bacillales</taxon>
        <taxon>Caryophanaceae</taxon>
        <taxon>Planococcus</taxon>
    </lineage>
</organism>
<dbReference type="InterPro" id="IPR056510">
    <property type="entry name" value="WapI"/>
</dbReference>
<proteinExistence type="predicted"/>
<dbReference type="Proteomes" id="UP001172055">
    <property type="component" value="Unassembled WGS sequence"/>
</dbReference>
<dbReference type="EMBL" id="JAUJWV010000001">
    <property type="protein sequence ID" value="MDN7240745.1"/>
    <property type="molecule type" value="Genomic_DNA"/>
</dbReference>
<accession>A0ABT8MYS9</accession>
<sequence length="143" mass="16022">MKFCIVGNDTEMAIEVFTQSYPESTDYWAGNWLNAKIECEIPGFSVKFDFQLRTDELKDFADQLKVMEQHLSGKAALYNLDGYVEIEGTMNPLGDVEWAVTLCYPAGIGAALTFKFHSDQQALQQLTKQLDKIVSIFPVVGAL</sequence>
<gene>
    <name evidence="1" type="ORF">QWY14_03040</name>
</gene>
<dbReference type="Pfam" id="PF24716">
    <property type="entry name" value="WapI"/>
    <property type="match status" value="1"/>
</dbReference>
<name>A0ABT8MYS9_9BACL</name>
<keyword evidence="2" id="KW-1185">Reference proteome</keyword>
<evidence type="ECO:0000313" key="2">
    <source>
        <dbReference type="Proteomes" id="UP001172055"/>
    </source>
</evidence>
<dbReference type="RefSeq" id="WP_300988564.1">
    <property type="nucleotide sequence ID" value="NZ_CP129236.1"/>
</dbReference>
<evidence type="ECO:0000313" key="1">
    <source>
        <dbReference type="EMBL" id="MDN7240745.1"/>
    </source>
</evidence>